<accession>F6XA59</accession>
<reference evidence="2" key="4">
    <citation type="submission" date="2025-09" db="UniProtKB">
        <authorList>
            <consortium name="Ensembl"/>
        </authorList>
    </citation>
    <scope>IDENTIFICATION</scope>
</reference>
<dbReference type="Ensembl" id="ENSCINT00000026135.2">
    <property type="protein sequence ID" value="ENSCINP00000025889.2"/>
    <property type="gene ID" value="ENSCING00000014272.2"/>
</dbReference>
<dbReference type="AlphaFoldDB" id="F6XA59"/>
<evidence type="ECO:0000313" key="3">
    <source>
        <dbReference type="Proteomes" id="UP000008144"/>
    </source>
</evidence>
<sequence length="264" mass="30412">MNKDEELRREIAYLSNLIASHKHGTQTYKDTSFNSRKYFPQHSTFNRMHRKPAASFAPYKHWKQTNKSNVSSSCDLNANRYTWTQKPIQSGLKSHSHLKHLSKTIKKHPGQKNTPTVSTLPIKKMKQETNPKTLLKKSKSSPSSQTKYKWESRKSNVSPKSRLKTIRSVTPHKVNNIKSPNSLHKPSMIKISTGHAKNFTVSGLKQSKVTVGHRLVSKYKMRRMPVTAKLRSPKMNISRNPYQVLKADPHKHKRITSVRNCVLR</sequence>
<dbReference type="HOGENOM" id="CLU_1055692_0_0_1"/>
<proteinExistence type="predicted"/>
<dbReference type="Proteomes" id="UP000008144">
    <property type="component" value="Chromosome 12"/>
</dbReference>
<dbReference type="InParanoid" id="F6XA59"/>
<reference evidence="2" key="3">
    <citation type="submission" date="2025-08" db="UniProtKB">
        <authorList>
            <consortium name="Ensembl"/>
        </authorList>
    </citation>
    <scope>IDENTIFICATION</scope>
</reference>
<evidence type="ECO:0000313" key="2">
    <source>
        <dbReference type="Ensembl" id="ENSCINP00000025889.2"/>
    </source>
</evidence>
<reference evidence="3" key="1">
    <citation type="journal article" date="2002" name="Science">
        <title>The draft genome of Ciona intestinalis: insights into chordate and vertebrate origins.</title>
        <authorList>
            <person name="Dehal P."/>
            <person name="Satou Y."/>
            <person name="Campbell R.K."/>
            <person name="Chapman J."/>
            <person name="Degnan B."/>
            <person name="De Tomaso A."/>
            <person name="Davidson B."/>
            <person name="Di Gregorio A."/>
            <person name="Gelpke M."/>
            <person name="Goodstein D.M."/>
            <person name="Harafuji N."/>
            <person name="Hastings K.E."/>
            <person name="Ho I."/>
            <person name="Hotta K."/>
            <person name="Huang W."/>
            <person name="Kawashima T."/>
            <person name="Lemaire P."/>
            <person name="Martinez D."/>
            <person name="Meinertzhagen I.A."/>
            <person name="Necula S."/>
            <person name="Nonaka M."/>
            <person name="Putnam N."/>
            <person name="Rash S."/>
            <person name="Saiga H."/>
            <person name="Satake M."/>
            <person name="Terry A."/>
            <person name="Yamada L."/>
            <person name="Wang H.G."/>
            <person name="Awazu S."/>
            <person name="Azumi K."/>
            <person name="Boore J."/>
            <person name="Branno M."/>
            <person name="Chin-Bow S."/>
            <person name="DeSantis R."/>
            <person name="Doyle S."/>
            <person name="Francino P."/>
            <person name="Keys D.N."/>
            <person name="Haga S."/>
            <person name="Hayashi H."/>
            <person name="Hino K."/>
            <person name="Imai K.S."/>
            <person name="Inaba K."/>
            <person name="Kano S."/>
            <person name="Kobayashi K."/>
            <person name="Kobayashi M."/>
            <person name="Lee B.I."/>
            <person name="Makabe K.W."/>
            <person name="Manohar C."/>
            <person name="Matassi G."/>
            <person name="Medina M."/>
            <person name="Mochizuki Y."/>
            <person name="Mount S."/>
            <person name="Morishita T."/>
            <person name="Miura S."/>
            <person name="Nakayama A."/>
            <person name="Nishizaka S."/>
            <person name="Nomoto H."/>
            <person name="Ohta F."/>
            <person name="Oishi K."/>
            <person name="Rigoutsos I."/>
            <person name="Sano M."/>
            <person name="Sasaki A."/>
            <person name="Sasakura Y."/>
            <person name="Shoguchi E."/>
            <person name="Shin-i T."/>
            <person name="Spagnuolo A."/>
            <person name="Stainier D."/>
            <person name="Suzuki M.M."/>
            <person name="Tassy O."/>
            <person name="Takatori N."/>
            <person name="Tokuoka M."/>
            <person name="Yagi K."/>
            <person name="Yoshizaki F."/>
            <person name="Wada S."/>
            <person name="Zhang C."/>
            <person name="Hyatt P.D."/>
            <person name="Larimer F."/>
            <person name="Detter C."/>
            <person name="Doggett N."/>
            <person name="Glavina T."/>
            <person name="Hawkins T."/>
            <person name="Richardson P."/>
            <person name="Lucas S."/>
            <person name="Kohara Y."/>
            <person name="Levine M."/>
            <person name="Satoh N."/>
            <person name="Rokhsar D.S."/>
        </authorList>
    </citation>
    <scope>NUCLEOTIDE SEQUENCE [LARGE SCALE GENOMIC DNA]</scope>
</reference>
<name>F6XA59_CIOIN</name>
<organism evidence="2 3">
    <name type="scientific">Ciona intestinalis</name>
    <name type="common">Transparent sea squirt</name>
    <name type="synonym">Ascidia intestinalis</name>
    <dbReference type="NCBI Taxonomy" id="7719"/>
    <lineage>
        <taxon>Eukaryota</taxon>
        <taxon>Metazoa</taxon>
        <taxon>Chordata</taxon>
        <taxon>Tunicata</taxon>
        <taxon>Ascidiacea</taxon>
        <taxon>Phlebobranchia</taxon>
        <taxon>Cionidae</taxon>
        <taxon>Ciona</taxon>
    </lineage>
</organism>
<feature type="region of interest" description="Disordered" evidence="1">
    <location>
        <begin position="103"/>
        <end position="162"/>
    </location>
</feature>
<evidence type="ECO:0000256" key="1">
    <source>
        <dbReference type="SAM" id="MobiDB-lite"/>
    </source>
</evidence>
<dbReference type="EMBL" id="EAAA01000943">
    <property type="status" value="NOT_ANNOTATED_CDS"/>
    <property type="molecule type" value="Genomic_DNA"/>
</dbReference>
<reference evidence="2" key="2">
    <citation type="journal article" date="2008" name="Genome Biol.">
        <title>Improved genome assembly and evidence-based global gene model set for the chordate Ciona intestinalis: new insight into intron and operon populations.</title>
        <authorList>
            <person name="Satou Y."/>
            <person name="Mineta K."/>
            <person name="Ogasawara M."/>
            <person name="Sasakura Y."/>
            <person name="Shoguchi E."/>
            <person name="Ueno K."/>
            <person name="Yamada L."/>
            <person name="Matsumoto J."/>
            <person name="Wasserscheid J."/>
            <person name="Dewar K."/>
            <person name="Wiley G.B."/>
            <person name="Macmil S.L."/>
            <person name="Roe B.A."/>
            <person name="Zeller R.W."/>
            <person name="Hastings K.E."/>
            <person name="Lemaire P."/>
            <person name="Lindquist E."/>
            <person name="Endo T."/>
            <person name="Hotta K."/>
            <person name="Inaba K."/>
        </authorList>
    </citation>
    <scope>NUCLEOTIDE SEQUENCE [LARGE SCALE GENOMIC DNA]</scope>
    <source>
        <strain evidence="2">wild type</strain>
    </source>
</reference>
<protein>
    <submittedName>
        <fullName evidence="2">Uncharacterized protein</fullName>
    </submittedName>
</protein>
<keyword evidence="3" id="KW-1185">Reference proteome</keyword>